<dbReference type="GO" id="GO:0008081">
    <property type="term" value="F:phosphoric diester hydrolase activity"/>
    <property type="evidence" value="ECO:0007669"/>
    <property type="project" value="InterPro"/>
</dbReference>
<dbReference type="AlphaFoldDB" id="A0A1H1V4P3"/>
<keyword evidence="2" id="KW-0812">Transmembrane</keyword>
<dbReference type="STRING" id="545619.SAMN04489860_2391"/>
<dbReference type="SUPFAM" id="SSF51695">
    <property type="entry name" value="PLC-like phosphodiesterases"/>
    <property type="match status" value="1"/>
</dbReference>
<sequence>MTQPPSAETSPSSLAKPRDTRTRASRRVLIAVAGVFGAAVVLTGALVLYLLAQGWTSASAQAQRLDDARDEVAQLADGEVPAWTDPAGDASVSDDLAYDDLQVIGTHNSYVEEPTWLQLQLIGLVEPASKSTLRYGHDPLWDQLEDGVRSIEWDVRDHGDRFSMAHVPLVANRGTSPDLELALEELGLWSSSHPDHLPVSLMVEFKKDYAFLDPSLQAFDADSYDRWDALLEESLGEALFTPDDLRGSAPSPRDAVETTGWPTVGELRGRILVFAWDDEEVREQYLAGHENLRGRAMFTSSRTGGSDAVFAVHDDPHAAAIADAAAAGIVVRTRTDADLDVGGDDLAAALASGANILSTDFPASEADPVSGYAATFAGSPATARAVPGRATD</sequence>
<dbReference type="eggNOG" id="COG0121">
    <property type="taxonomic scope" value="Bacteria"/>
</dbReference>
<protein>
    <submittedName>
        <fullName evidence="3">Phosphoinositide phospholipase C, Ca2+-dependent</fullName>
    </submittedName>
</protein>
<dbReference type="EMBL" id="LT629776">
    <property type="protein sequence ID" value="SDS79683.1"/>
    <property type="molecule type" value="Genomic_DNA"/>
</dbReference>
<dbReference type="Pfam" id="PF16670">
    <property type="entry name" value="PI-PLC-C1"/>
    <property type="match status" value="2"/>
</dbReference>
<keyword evidence="2" id="KW-0472">Membrane</keyword>
<evidence type="ECO:0000313" key="3">
    <source>
        <dbReference type="EMBL" id="SDS79683.1"/>
    </source>
</evidence>
<dbReference type="Proteomes" id="UP000185663">
    <property type="component" value="Chromosome I"/>
</dbReference>
<feature type="transmembrane region" description="Helical" evidence="2">
    <location>
        <begin position="28"/>
        <end position="52"/>
    </location>
</feature>
<evidence type="ECO:0000313" key="4">
    <source>
        <dbReference type="Proteomes" id="UP000185663"/>
    </source>
</evidence>
<dbReference type="InterPro" id="IPR017946">
    <property type="entry name" value="PLC-like_Pdiesterase_TIM-brl"/>
</dbReference>
<proteinExistence type="predicted"/>
<organism evidence="3 4">
    <name type="scientific">Paraoerskovia marina</name>
    <dbReference type="NCBI Taxonomy" id="545619"/>
    <lineage>
        <taxon>Bacteria</taxon>
        <taxon>Bacillati</taxon>
        <taxon>Actinomycetota</taxon>
        <taxon>Actinomycetes</taxon>
        <taxon>Micrococcales</taxon>
        <taxon>Cellulomonadaceae</taxon>
        <taxon>Paraoerskovia</taxon>
    </lineage>
</organism>
<feature type="region of interest" description="Disordered" evidence="1">
    <location>
        <begin position="1"/>
        <end position="20"/>
    </location>
</feature>
<accession>A0A1H1V4P3</accession>
<name>A0A1H1V4P3_9CELL</name>
<evidence type="ECO:0000256" key="2">
    <source>
        <dbReference type="SAM" id="Phobius"/>
    </source>
</evidence>
<evidence type="ECO:0000256" key="1">
    <source>
        <dbReference type="SAM" id="MobiDB-lite"/>
    </source>
</evidence>
<feature type="compositionally biased region" description="Polar residues" evidence="1">
    <location>
        <begin position="1"/>
        <end position="13"/>
    </location>
</feature>
<dbReference type="PROSITE" id="PS51318">
    <property type="entry name" value="TAT"/>
    <property type="match status" value="1"/>
</dbReference>
<dbReference type="GO" id="GO:0006629">
    <property type="term" value="P:lipid metabolic process"/>
    <property type="evidence" value="ECO:0007669"/>
    <property type="project" value="InterPro"/>
</dbReference>
<dbReference type="InterPro" id="IPR006311">
    <property type="entry name" value="TAT_signal"/>
</dbReference>
<dbReference type="InterPro" id="IPR032075">
    <property type="entry name" value="PI-PLC-C1"/>
</dbReference>
<dbReference type="Gene3D" id="3.20.20.190">
    <property type="entry name" value="Phosphatidylinositol (PI) phosphodiesterase"/>
    <property type="match status" value="1"/>
</dbReference>
<dbReference type="OrthoDB" id="195526at2"/>
<keyword evidence="4" id="KW-1185">Reference proteome</keyword>
<dbReference type="RefSeq" id="WP_083372646.1">
    <property type="nucleotide sequence ID" value="NZ_LT629776.1"/>
</dbReference>
<reference evidence="3 4" key="1">
    <citation type="submission" date="2016-10" db="EMBL/GenBank/DDBJ databases">
        <authorList>
            <person name="de Groot N.N."/>
        </authorList>
    </citation>
    <scope>NUCLEOTIDE SEQUENCE [LARGE SCALE GENOMIC DNA]</scope>
    <source>
        <strain evidence="3 4">DSM 22126</strain>
    </source>
</reference>
<gene>
    <name evidence="3" type="ORF">SAMN04489860_2391</name>
</gene>
<dbReference type="PROSITE" id="PS50007">
    <property type="entry name" value="PIPLC_X_DOMAIN"/>
    <property type="match status" value="1"/>
</dbReference>
<keyword evidence="2" id="KW-1133">Transmembrane helix</keyword>